<proteinExistence type="inferred from homology"/>
<keyword evidence="3" id="KW-0843">Virulence</keyword>
<evidence type="ECO:0000256" key="1">
    <source>
        <dbReference type="ARBA" id="ARBA00008682"/>
    </source>
</evidence>
<evidence type="ECO:0000313" key="5">
    <source>
        <dbReference type="EMBL" id="PNY27079.1"/>
    </source>
</evidence>
<comment type="caution">
    <text evidence="5">The sequence shown here is derived from an EMBL/GenBank/DDBJ whole genome shotgun (WGS) entry which is preliminary data.</text>
</comment>
<dbReference type="GO" id="GO:0005975">
    <property type="term" value="P:carbohydrate metabolic process"/>
    <property type="evidence" value="ECO:0007669"/>
    <property type="project" value="InterPro"/>
</dbReference>
<reference evidence="5 6" key="1">
    <citation type="submission" date="2017-08" db="EMBL/GenBank/DDBJ databases">
        <title>Harnessing the power of phylogenomics to disentangle the directionality and signatures of interkingdom host jumping in the parasitic fungal genus Tolypocladium.</title>
        <authorList>
            <person name="Quandt C.A."/>
            <person name="Patterson W."/>
            <person name="Spatafora J.W."/>
        </authorList>
    </citation>
    <scope>NUCLEOTIDE SEQUENCE [LARGE SCALE GENOMIC DNA]</scope>
    <source>
        <strain evidence="5 6">CBS 113982</strain>
    </source>
</reference>
<comment type="similarity">
    <text evidence="1">Belongs to the glycosyl hydrolase 18 family. Chitinase class V subfamily.</text>
</comment>
<dbReference type="InterPro" id="IPR053214">
    <property type="entry name" value="LysM12-like"/>
</dbReference>
<evidence type="ECO:0000256" key="3">
    <source>
        <dbReference type="ARBA" id="ARBA00023026"/>
    </source>
</evidence>
<dbReference type="OrthoDB" id="73875at2759"/>
<name>A0A2K3QHT2_9HYPO</name>
<dbReference type="Gene3D" id="3.10.50.10">
    <property type="match status" value="1"/>
</dbReference>
<dbReference type="InterPro" id="IPR029070">
    <property type="entry name" value="Chitinase_insertion_sf"/>
</dbReference>
<sequence length="588" mass="64847">MITKAGVPSNKIVVGVSSYGRSFEMTKAGCTGPQCGFTGPKSTAKKGRCTDTNGYISNAEITEIIISGKPGGKRAGVVQQFTDESNTQILVYDDTQWVAYMNDANKESRKAKWAFLNFAGTTDWAADLATFTPGDNNPMCWRSKTCDDSGANSTSVNSSWRWHELCSDEAWNAAINYYKKRKDSDSQGFPRIISNFFHGPPSMDCDILAEQNGCRSFSSCIQGKDTGPAATFILDGFVSLSNTLLDMYDGVEDAQQALEVNGVLDSFVKTFAPDPKESIALNIILDIVSFGLSAATGPFFNNFLRNTPWGKANKDSGDNIKDTLRAVIGFSFTTAKDDLKPKPASDAAMSAQLAVIVREYKKGLTAVSSKAFSGSDQGISMLHKIIGDGKLMDAKPSGKLDLEDRLTKLFYAMLIPFLWRQKGWNPVLVDTGTDCNSKEKVDLLPNQDDGKVCVSGRRYYLVRPTDDDAEYCSSPSAQHWGMGCRWSNVETLNGFSKLKGGVWADLRKEDLAASIVNRRKVGWGNPSTPSQWPNFADGNDFDRMWDWIKLDNMIQSPGLIDIPICTMAEVKENWKSTKKDYYSWPCDR</sequence>
<dbReference type="SUPFAM" id="SSF51445">
    <property type="entry name" value="(Trans)glycosidases"/>
    <property type="match status" value="1"/>
</dbReference>
<dbReference type="AlphaFoldDB" id="A0A2K3QHT2"/>
<feature type="domain" description="GH18" evidence="4">
    <location>
        <begin position="3"/>
        <end position="126"/>
    </location>
</feature>
<dbReference type="InterPro" id="IPR001223">
    <property type="entry name" value="Glyco_hydro18_cat"/>
</dbReference>
<keyword evidence="2" id="KW-0147">Chitin-binding</keyword>
<organism evidence="5 6">
    <name type="scientific">Tolypocladium capitatum</name>
    <dbReference type="NCBI Taxonomy" id="45235"/>
    <lineage>
        <taxon>Eukaryota</taxon>
        <taxon>Fungi</taxon>
        <taxon>Dikarya</taxon>
        <taxon>Ascomycota</taxon>
        <taxon>Pezizomycotina</taxon>
        <taxon>Sordariomycetes</taxon>
        <taxon>Hypocreomycetidae</taxon>
        <taxon>Hypocreales</taxon>
        <taxon>Ophiocordycipitaceae</taxon>
        <taxon>Tolypocladium</taxon>
    </lineage>
</organism>
<evidence type="ECO:0000259" key="4">
    <source>
        <dbReference type="Pfam" id="PF00704"/>
    </source>
</evidence>
<dbReference type="Proteomes" id="UP000236621">
    <property type="component" value="Unassembled WGS sequence"/>
</dbReference>
<dbReference type="SUPFAM" id="SSF54556">
    <property type="entry name" value="Chitinase insertion domain"/>
    <property type="match status" value="1"/>
</dbReference>
<protein>
    <submittedName>
        <fullName evidence="5">Killer toxin subunits alpha/beta</fullName>
    </submittedName>
</protein>
<dbReference type="EMBL" id="NRSZ01000464">
    <property type="protein sequence ID" value="PNY27079.1"/>
    <property type="molecule type" value="Genomic_DNA"/>
</dbReference>
<evidence type="ECO:0000256" key="2">
    <source>
        <dbReference type="ARBA" id="ARBA00022669"/>
    </source>
</evidence>
<keyword evidence="6" id="KW-1185">Reference proteome</keyword>
<dbReference type="PANTHER" id="PTHR47700">
    <property type="entry name" value="V CHITINASE, PUTATIVE (AFU_ORTHOLOGUE AFUA_6G13720)-RELATED"/>
    <property type="match status" value="1"/>
</dbReference>
<dbReference type="GO" id="GO:0008061">
    <property type="term" value="F:chitin binding"/>
    <property type="evidence" value="ECO:0007669"/>
    <property type="project" value="UniProtKB-KW"/>
</dbReference>
<gene>
    <name evidence="5" type="ORF">TCAP_02992</name>
</gene>
<accession>A0A2K3QHT2</accession>
<dbReference type="PANTHER" id="PTHR47700:SF2">
    <property type="entry name" value="CHITINASE"/>
    <property type="match status" value="1"/>
</dbReference>
<dbReference type="Pfam" id="PF00704">
    <property type="entry name" value="Glyco_hydro_18"/>
    <property type="match status" value="1"/>
</dbReference>
<dbReference type="STRING" id="45235.A0A2K3QHT2"/>
<evidence type="ECO:0000313" key="6">
    <source>
        <dbReference type="Proteomes" id="UP000236621"/>
    </source>
</evidence>
<dbReference type="InterPro" id="IPR017853">
    <property type="entry name" value="GH"/>
</dbReference>